<sequence length="634" mass="72989">MTNRKYHKATDHFFSKLAQEYKTAFFKGKSINPLKILAISSAFSTLRIKDEDLLVLYSLKESMDELDFIITTQHIHIAENKIPLVKEVFQDVKFSAFPKEHISLLNDLVDDLLLTKKDEKKSLSDFTNKFKDFVNQKEDTTQEFDIDYDFLQILKNEGEKIQNLAEDLNNNKRFSNTINAIVHKSDDAIEFKAEHVILQDIIRVFNMIYPLSDAKNTVADAKVKFLLAFMFEKLQGNDIIASLSIERINKFVQSEKFDENIEVIKTASLFDLGEEYKNEFLLPSLLKRLDSQHFANSASFLYRIASLVTKADGTISEEETTLLKKINGKLQHPKEKLEGVKQTEIDENETLDDVMDELNELIGLDNIKTSVKELSNFLKVQKLREEKGLKNVNNSLHSVFMGPPGTGKTTVARLVSKIYKHLGYLEKGHLVETDRTGMVAGYVGQTALKVEEVVKTSLDGVLFIDEAYSLAKDNKKDFGNEAVEVLLKKMEDHRDQLVVIVAGYPDEMEEFIESNPGLQSRFNRYFTFDHYKPKELIGIFELFCLKNDFVLADEAKEKLEFIFDKLYEKRHKSFGNARVARNLFEKIIEYQANRIVSITPLTEELLKTIIEDDIPPVNQTVDDYLRFQKDEEEA</sequence>
<name>A0A1H7SFG4_AQUAM</name>
<evidence type="ECO:0000259" key="4">
    <source>
        <dbReference type="SMART" id="SM00382"/>
    </source>
</evidence>
<dbReference type="Gene3D" id="3.40.50.300">
    <property type="entry name" value="P-loop containing nucleotide triphosphate hydrolases"/>
    <property type="match status" value="1"/>
</dbReference>
<dbReference type="PANTHER" id="PTHR43392">
    <property type="entry name" value="AAA-TYPE ATPASE FAMILY PROTEIN / ANKYRIN REPEAT FAMILY PROTEIN"/>
    <property type="match status" value="1"/>
</dbReference>
<dbReference type="FunFam" id="3.40.50.300:FF:000216">
    <property type="entry name" value="Type VII secretion ATPase EccA"/>
    <property type="match status" value="1"/>
</dbReference>
<comment type="similarity">
    <text evidence="1">Belongs to the CbxX/CfxQ family.</text>
</comment>
<dbReference type="Pfam" id="PF17866">
    <property type="entry name" value="AAA_lid_6"/>
    <property type="match status" value="1"/>
</dbReference>
<dbReference type="Gene3D" id="1.10.8.60">
    <property type="match status" value="1"/>
</dbReference>
<dbReference type="InterPro" id="IPR027417">
    <property type="entry name" value="P-loop_NTPase"/>
</dbReference>
<dbReference type="AlphaFoldDB" id="A0A1H7SFG4"/>
<proteinExistence type="inferred from homology"/>
<keyword evidence="3" id="KW-0067">ATP-binding</keyword>
<evidence type="ECO:0000313" key="6">
    <source>
        <dbReference type="Proteomes" id="UP000198521"/>
    </source>
</evidence>
<dbReference type="PRINTS" id="PR00819">
    <property type="entry name" value="CBXCFQXSUPER"/>
</dbReference>
<dbReference type="InterPro" id="IPR000641">
    <property type="entry name" value="CbxX/CfxQ"/>
</dbReference>
<dbReference type="CDD" id="cd00009">
    <property type="entry name" value="AAA"/>
    <property type="match status" value="1"/>
</dbReference>
<evidence type="ECO:0000256" key="2">
    <source>
        <dbReference type="ARBA" id="ARBA00022741"/>
    </source>
</evidence>
<keyword evidence="6" id="KW-1185">Reference proteome</keyword>
<dbReference type="GO" id="GO:0005524">
    <property type="term" value="F:ATP binding"/>
    <property type="evidence" value="ECO:0007669"/>
    <property type="project" value="UniProtKB-KW"/>
</dbReference>
<dbReference type="Pfam" id="PF00004">
    <property type="entry name" value="AAA"/>
    <property type="match status" value="1"/>
</dbReference>
<dbReference type="EMBL" id="FOAB01000005">
    <property type="protein sequence ID" value="SEL70237.1"/>
    <property type="molecule type" value="Genomic_DNA"/>
</dbReference>
<dbReference type="SUPFAM" id="SSF52540">
    <property type="entry name" value="P-loop containing nucleoside triphosphate hydrolases"/>
    <property type="match status" value="1"/>
</dbReference>
<dbReference type="GO" id="GO:0016887">
    <property type="term" value="F:ATP hydrolysis activity"/>
    <property type="evidence" value="ECO:0007669"/>
    <property type="project" value="InterPro"/>
</dbReference>
<organism evidence="5 6">
    <name type="scientific">Aquimarina amphilecti</name>
    <dbReference type="NCBI Taxonomy" id="1038014"/>
    <lineage>
        <taxon>Bacteria</taxon>
        <taxon>Pseudomonadati</taxon>
        <taxon>Bacteroidota</taxon>
        <taxon>Flavobacteriia</taxon>
        <taxon>Flavobacteriales</taxon>
        <taxon>Flavobacteriaceae</taxon>
        <taxon>Aquimarina</taxon>
    </lineage>
</organism>
<dbReference type="InterPro" id="IPR050773">
    <property type="entry name" value="CbxX/CfxQ_RuBisCO_ESX"/>
</dbReference>
<evidence type="ECO:0000313" key="5">
    <source>
        <dbReference type="EMBL" id="SEL70237.1"/>
    </source>
</evidence>
<protein>
    <submittedName>
        <fullName evidence="5">ATPase family associated with various cellular activities (AAA)</fullName>
    </submittedName>
</protein>
<dbReference type="PANTHER" id="PTHR43392:SF2">
    <property type="entry name" value="AAA-TYPE ATPASE FAMILY PROTEIN _ ANKYRIN REPEAT FAMILY PROTEIN"/>
    <property type="match status" value="1"/>
</dbReference>
<dbReference type="InterPro" id="IPR041627">
    <property type="entry name" value="AAA_lid_6"/>
</dbReference>
<gene>
    <name evidence="5" type="ORF">SAMN04487910_3107</name>
</gene>
<accession>A0A1H7SFG4</accession>
<dbReference type="InterPro" id="IPR003959">
    <property type="entry name" value="ATPase_AAA_core"/>
</dbReference>
<feature type="domain" description="AAA+ ATPase" evidence="4">
    <location>
        <begin position="394"/>
        <end position="532"/>
    </location>
</feature>
<dbReference type="STRING" id="1038014.SAMN04487910_3107"/>
<dbReference type="InterPro" id="IPR003593">
    <property type="entry name" value="AAA+_ATPase"/>
</dbReference>
<evidence type="ECO:0000256" key="3">
    <source>
        <dbReference type="ARBA" id="ARBA00022840"/>
    </source>
</evidence>
<dbReference type="Proteomes" id="UP000198521">
    <property type="component" value="Unassembled WGS sequence"/>
</dbReference>
<evidence type="ECO:0000256" key="1">
    <source>
        <dbReference type="ARBA" id="ARBA00010378"/>
    </source>
</evidence>
<dbReference type="SMART" id="SM00382">
    <property type="entry name" value="AAA"/>
    <property type="match status" value="1"/>
</dbReference>
<keyword evidence="2" id="KW-0547">Nucleotide-binding</keyword>
<reference evidence="5 6" key="1">
    <citation type="submission" date="2016-10" db="EMBL/GenBank/DDBJ databases">
        <authorList>
            <person name="de Groot N.N."/>
        </authorList>
    </citation>
    <scope>NUCLEOTIDE SEQUENCE [LARGE SCALE GENOMIC DNA]</scope>
    <source>
        <strain evidence="5 6">DSM 25232</strain>
    </source>
</reference>
<dbReference type="RefSeq" id="WP_211482399.1">
    <property type="nucleotide sequence ID" value="NZ_FOAB01000005.1"/>
</dbReference>